<keyword evidence="1" id="KW-0472">Membrane</keyword>
<name>A0A8K0JL78_9TREE</name>
<dbReference type="EMBL" id="JABELV010000078">
    <property type="protein sequence ID" value="KAG7531959.1"/>
    <property type="molecule type" value="Genomic_DNA"/>
</dbReference>
<keyword evidence="1" id="KW-1133">Transmembrane helix</keyword>
<feature type="transmembrane region" description="Helical" evidence="1">
    <location>
        <begin position="141"/>
        <end position="166"/>
    </location>
</feature>
<keyword evidence="1" id="KW-0812">Transmembrane</keyword>
<protein>
    <submittedName>
        <fullName evidence="2">Uncharacterized protein</fullName>
    </submittedName>
</protein>
<keyword evidence="3" id="KW-1185">Reference proteome</keyword>
<evidence type="ECO:0000313" key="2">
    <source>
        <dbReference type="EMBL" id="KAG7531959.1"/>
    </source>
</evidence>
<reference evidence="2" key="1">
    <citation type="submission" date="2020-04" db="EMBL/GenBank/DDBJ databases">
        <title>Analysis of mating type loci in Filobasidium floriforme.</title>
        <authorList>
            <person name="Nowrousian M."/>
        </authorList>
    </citation>
    <scope>NUCLEOTIDE SEQUENCE</scope>
    <source>
        <strain evidence="2">CBS 6242</strain>
    </source>
</reference>
<feature type="transmembrane region" description="Helical" evidence="1">
    <location>
        <begin position="225"/>
        <end position="243"/>
    </location>
</feature>
<evidence type="ECO:0000256" key="1">
    <source>
        <dbReference type="SAM" id="Phobius"/>
    </source>
</evidence>
<feature type="transmembrane region" description="Helical" evidence="1">
    <location>
        <begin position="64"/>
        <end position="82"/>
    </location>
</feature>
<comment type="caution">
    <text evidence="2">The sequence shown here is derived from an EMBL/GenBank/DDBJ whole genome shotgun (WGS) entry which is preliminary data.</text>
</comment>
<sequence length="264" mass="29551">MGGEKSDPEDKDSLPLQRPSGLRRLLSLHRAWLSECWNSGQWDETHQKIYAQGLAWKLSGPKKAVAFSSWMVLSIFVGSLISDKLPFVTITTSDGTVITVSAGNTCFDGKQASAHCIITPPWQEMSSATMQGQEFPTSGKYLGIVISAHLAVWAIIGVLVFMRVLFRSPYWTMNNEQRVAKKLKYIRDPVVPSLVAMLITGALAVIDITYVKIIDGVTLKYAQAVPYAAIGMAIWFSRQWYIVRTQDKLWLAREYHIARRKGKA</sequence>
<dbReference type="AlphaFoldDB" id="A0A8K0JL78"/>
<dbReference type="Proteomes" id="UP000812966">
    <property type="component" value="Unassembled WGS sequence"/>
</dbReference>
<feature type="transmembrane region" description="Helical" evidence="1">
    <location>
        <begin position="190"/>
        <end position="213"/>
    </location>
</feature>
<gene>
    <name evidence="2" type="ORF">FFLO_03966</name>
</gene>
<organism evidence="2 3">
    <name type="scientific">Filobasidium floriforme</name>
    <dbReference type="NCBI Taxonomy" id="5210"/>
    <lineage>
        <taxon>Eukaryota</taxon>
        <taxon>Fungi</taxon>
        <taxon>Dikarya</taxon>
        <taxon>Basidiomycota</taxon>
        <taxon>Agaricomycotina</taxon>
        <taxon>Tremellomycetes</taxon>
        <taxon>Filobasidiales</taxon>
        <taxon>Filobasidiaceae</taxon>
        <taxon>Filobasidium</taxon>
    </lineage>
</organism>
<accession>A0A8K0JL78</accession>
<proteinExistence type="predicted"/>
<evidence type="ECO:0000313" key="3">
    <source>
        <dbReference type="Proteomes" id="UP000812966"/>
    </source>
</evidence>